<feature type="coiled-coil region" evidence="1">
    <location>
        <begin position="65"/>
        <end position="92"/>
    </location>
</feature>
<name>A0A1Y5XLV8_KIBAR</name>
<evidence type="ECO:0008006" key="4">
    <source>
        <dbReference type="Google" id="ProtNLM"/>
    </source>
</evidence>
<dbReference type="EMBL" id="FWXV01000002">
    <property type="protein sequence ID" value="SMC96991.1"/>
    <property type="molecule type" value="Genomic_DNA"/>
</dbReference>
<evidence type="ECO:0000256" key="1">
    <source>
        <dbReference type="SAM" id="Coils"/>
    </source>
</evidence>
<dbReference type="Proteomes" id="UP000192674">
    <property type="component" value="Unassembled WGS sequence"/>
</dbReference>
<evidence type="ECO:0000313" key="2">
    <source>
        <dbReference type="EMBL" id="SMC96991.1"/>
    </source>
</evidence>
<gene>
    <name evidence="2" type="ORF">SAMN05661093_03383</name>
</gene>
<dbReference type="AlphaFoldDB" id="A0A1Y5XLV8"/>
<protein>
    <recommendedName>
        <fullName evidence="4">Excreted virulence factor EspC, type VII ESX diderm</fullName>
    </recommendedName>
</protein>
<proteinExistence type="predicted"/>
<keyword evidence="1" id="KW-0175">Coiled coil</keyword>
<dbReference type="OrthoDB" id="3690954at2"/>
<dbReference type="RefSeq" id="WP_084427350.1">
    <property type="nucleotide sequence ID" value="NZ_FWXV01000002.1"/>
</dbReference>
<accession>A0A1Y5XLV8</accession>
<evidence type="ECO:0000313" key="3">
    <source>
        <dbReference type="Proteomes" id="UP000192674"/>
    </source>
</evidence>
<keyword evidence="3" id="KW-1185">Reference proteome</keyword>
<organism evidence="2 3">
    <name type="scientific">Kibdelosporangium aridum</name>
    <dbReference type="NCBI Taxonomy" id="2030"/>
    <lineage>
        <taxon>Bacteria</taxon>
        <taxon>Bacillati</taxon>
        <taxon>Actinomycetota</taxon>
        <taxon>Actinomycetes</taxon>
        <taxon>Pseudonocardiales</taxon>
        <taxon>Pseudonocardiaceae</taxon>
        <taxon>Kibdelosporangium</taxon>
    </lineage>
</organism>
<reference evidence="2 3" key="1">
    <citation type="submission" date="2017-04" db="EMBL/GenBank/DDBJ databases">
        <authorList>
            <person name="Afonso C.L."/>
            <person name="Miller P.J."/>
            <person name="Scott M.A."/>
            <person name="Spackman E."/>
            <person name="Goraichik I."/>
            <person name="Dimitrov K.M."/>
            <person name="Suarez D.L."/>
            <person name="Swayne D.E."/>
        </authorList>
    </citation>
    <scope>NUCLEOTIDE SEQUENCE [LARGE SCALE GENOMIC DNA]</scope>
    <source>
        <strain evidence="2 3">DSM 43828</strain>
    </source>
</reference>
<sequence>MSNEGFKIDLDEAEITASRTLPRAVEHLRQPVQTLMANESLKGTGSFDAADRLEPAYHHWGDMHARRLRLACDVLEANAAALREIIKLYRRADGRL</sequence>